<feature type="compositionally biased region" description="Basic and acidic residues" evidence="5">
    <location>
        <begin position="77"/>
        <end position="89"/>
    </location>
</feature>
<feature type="compositionally biased region" description="Low complexity" evidence="5">
    <location>
        <begin position="221"/>
        <end position="231"/>
    </location>
</feature>
<dbReference type="STRING" id="694270.A0A395RJB8"/>
<feature type="compositionally biased region" description="Basic and acidic residues" evidence="5">
    <location>
        <begin position="185"/>
        <end position="202"/>
    </location>
</feature>
<dbReference type="PROSITE" id="PS51469">
    <property type="entry name" value="SUN"/>
    <property type="match status" value="1"/>
</dbReference>
<feature type="domain" description="SUN" evidence="7">
    <location>
        <begin position="753"/>
        <end position="958"/>
    </location>
</feature>
<feature type="region of interest" description="Disordered" evidence="5">
    <location>
        <begin position="1"/>
        <end position="52"/>
    </location>
</feature>
<evidence type="ECO:0000256" key="1">
    <source>
        <dbReference type="ARBA" id="ARBA00004370"/>
    </source>
</evidence>
<comment type="subcellular location">
    <subcellularLocation>
        <location evidence="1">Membrane</location>
    </subcellularLocation>
</comment>
<dbReference type="InterPro" id="IPR045119">
    <property type="entry name" value="SUN1-5"/>
</dbReference>
<feature type="compositionally biased region" description="Basic residues" evidence="5">
    <location>
        <begin position="1"/>
        <end position="10"/>
    </location>
</feature>
<protein>
    <submittedName>
        <fullName evidence="8">Spindle pole body-associated sad1</fullName>
    </submittedName>
</protein>
<evidence type="ECO:0000256" key="4">
    <source>
        <dbReference type="ARBA" id="ARBA00023136"/>
    </source>
</evidence>
<feature type="compositionally biased region" description="Low complexity" evidence="5">
    <location>
        <begin position="136"/>
        <end position="145"/>
    </location>
</feature>
<evidence type="ECO:0000256" key="3">
    <source>
        <dbReference type="ARBA" id="ARBA00022989"/>
    </source>
</evidence>
<gene>
    <name evidence="8" type="ORF">FLONG3_10937</name>
</gene>
<dbReference type="Proteomes" id="UP000266234">
    <property type="component" value="Unassembled WGS sequence"/>
</dbReference>
<dbReference type="PANTHER" id="PTHR12911">
    <property type="entry name" value="SAD1/UNC-84-LIKE PROTEIN-RELATED"/>
    <property type="match status" value="1"/>
</dbReference>
<evidence type="ECO:0000259" key="7">
    <source>
        <dbReference type="PROSITE" id="PS51469"/>
    </source>
</evidence>
<dbReference type="AlphaFoldDB" id="A0A395RJB8"/>
<sequence>MPPKPTRRSTRYASREPDSERTGGVQTTLVRPQLPHLQGTPSRRQYAYGSAVEPAPRVGAGLKSMHLSDAIAGALRNKEGAEEFARPTEPRSTAGNAARDTRAPRQATTSATGHLAVGRDDDSSRSFGLESDLYDQAEIQAEIQATQDSLLPPPEGRAPRASTQQVEDPDDTPPVVRRKVQLRQTSHEANETESRTRTERVTGSRPANTPAPERTRQNTNRSQVRRQSVSSDDFESDNRKPSRTYHNGVIQSEPFPWPEDEDALNRARQIPSERQRLEEEIEREIAAATDDASYMRAMRRRYQFLGAPRPVKAWLYVPYDWLVSIWQYMFPNQDEHHRNLFVDEVVGTDGPTEWRRLLYPMTYVRTLKWAFDNIIDYIIDLVDRLSGLQIRQLQTSAAERLLWILALGGFALFLLVSSGGLRYVPSIPTFPDIGSLKPSDMHWPSTDSFRFGNIIPSVSWPSMSWPSGGKDDDDDFSFYDPFPADDIVIPDDHKMALDALKNQAEIHKKSLKRLETILPRIVQMDLVNGRPSIKPEFWHALKEHLKEDGSFLNLEKKNGNYEISSEKQWRAIVARLEKDPTFRVKLDTVADRSIENKLPSFWDTWFKNNNDVLEPFVEKALAKKQAAGSGAAFDRELSKIVGEELRKQNQTAVSRDEFLTHLRNDFAKHESEIEAEFTRLKSYMDEHIKESIRNAKMMAPQAISETEMRQLIRKIIYQTLTDGSLEAVAKSKIHAHWNTNLKYQVNYFGTGAGATIDTIFATPNWEPYKSPEFTDKQASALGIEGIILRHPIEALRPWQDEGDRWCGAHGTDKQGRTHGVGLSVRLGHTVIPENIVVEHIHPNSSTDPDARPRHIEVFARFDFKEDQEHVRDYSSIKFPENINGWNFNPAPLPTSFVKITQFEYQADELNEGVHVHHINDEFSNLGIATDHVIIRALSNYGAPDHTCFYRVRLFGQRVDE</sequence>
<keyword evidence="3 6" id="KW-1133">Transmembrane helix</keyword>
<dbReference type="PANTHER" id="PTHR12911:SF8">
    <property type="entry name" value="KLAROID PROTEIN-RELATED"/>
    <property type="match status" value="1"/>
</dbReference>
<evidence type="ECO:0000313" key="8">
    <source>
        <dbReference type="EMBL" id="RGP60220.1"/>
    </source>
</evidence>
<dbReference type="GO" id="GO:0043495">
    <property type="term" value="F:protein-membrane adaptor activity"/>
    <property type="evidence" value="ECO:0007669"/>
    <property type="project" value="TreeGrafter"/>
</dbReference>
<dbReference type="EMBL" id="PXOG01000347">
    <property type="protein sequence ID" value="RGP60220.1"/>
    <property type="molecule type" value="Genomic_DNA"/>
</dbReference>
<evidence type="ECO:0000256" key="6">
    <source>
        <dbReference type="SAM" id="Phobius"/>
    </source>
</evidence>
<organism evidence="8 9">
    <name type="scientific">Fusarium longipes</name>
    <dbReference type="NCBI Taxonomy" id="694270"/>
    <lineage>
        <taxon>Eukaryota</taxon>
        <taxon>Fungi</taxon>
        <taxon>Dikarya</taxon>
        <taxon>Ascomycota</taxon>
        <taxon>Pezizomycotina</taxon>
        <taxon>Sordariomycetes</taxon>
        <taxon>Hypocreomycetidae</taxon>
        <taxon>Hypocreales</taxon>
        <taxon>Nectriaceae</taxon>
        <taxon>Fusarium</taxon>
    </lineage>
</organism>
<feature type="transmembrane region" description="Helical" evidence="6">
    <location>
        <begin position="401"/>
        <end position="421"/>
    </location>
</feature>
<accession>A0A395RJB8</accession>
<keyword evidence="9" id="KW-1185">Reference proteome</keyword>
<name>A0A395RJB8_9HYPO</name>
<keyword evidence="2 6" id="KW-0812">Transmembrane</keyword>
<proteinExistence type="predicted"/>
<evidence type="ECO:0000313" key="9">
    <source>
        <dbReference type="Proteomes" id="UP000266234"/>
    </source>
</evidence>
<dbReference type="Pfam" id="PF07738">
    <property type="entry name" value="Sad1_UNC"/>
    <property type="match status" value="1"/>
</dbReference>
<comment type="caution">
    <text evidence="8">The sequence shown here is derived from an EMBL/GenBank/DDBJ whole genome shotgun (WGS) entry which is preliminary data.</text>
</comment>
<dbReference type="OrthoDB" id="342281at2759"/>
<reference evidence="8 9" key="1">
    <citation type="journal article" date="2018" name="PLoS Pathog.">
        <title>Evolution of structural diversity of trichothecenes, a family of toxins produced by plant pathogenic and entomopathogenic fungi.</title>
        <authorList>
            <person name="Proctor R.H."/>
            <person name="McCormick S.P."/>
            <person name="Kim H.S."/>
            <person name="Cardoza R.E."/>
            <person name="Stanley A.M."/>
            <person name="Lindo L."/>
            <person name="Kelly A."/>
            <person name="Brown D.W."/>
            <person name="Lee T."/>
            <person name="Vaughan M.M."/>
            <person name="Alexander N.J."/>
            <person name="Busman M."/>
            <person name="Gutierrez S."/>
        </authorList>
    </citation>
    <scope>NUCLEOTIDE SEQUENCE [LARGE SCALE GENOMIC DNA]</scope>
    <source>
        <strain evidence="8 9">NRRL 20695</strain>
    </source>
</reference>
<dbReference type="Gene3D" id="2.60.120.260">
    <property type="entry name" value="Galactose-binding domain-like"/>
    <property type="match status" value="1"/>
</dbReference>
<dbReference type="InterPro" id="IPR012919">
    <property type="entry name" value="SUN_dom"/>
</dbReference>
<evidence type="ECO:0000256" key="2">
    <source>
        <dbReference type="ARBA" id="ARBA00022692"/>
    </source>
</evidence>
<keyword evidence="4 6" id="KW-0472">Membrane</keyword>
<evidence type="ECO:0000256" key="5">
    <source>
        <dbReference type="SAM" id="MobiDB-lite"/>
    </source>
</evidence>
<dbReference type="GO" id="GO:0034993">
    <property type="term" value="C:meiotic nuclear membrane microtubule tethering complex"/>
    <property type="evidence" value="ECO:0007669"/>
    <property type="project" value="TreeGrafter"/>
</dbReference>
<feature type="region of interest" description="Disordered" evidence="5">
    <location>
        <begin position="77"/>
        <end position="260"/>
    </location>
</feature>